<reference evidence="3 4" key="1">
    <citation type="submission" date="2013-03" db="EMBL/GenBank/DDBJ databases">
        <title>The Genome Sequence of Exophiala aquamarina CBS 119918.</title>
        <authorList>
            <consortium name="The Broad Institute Genomics Platform"/>
            <person name="Cuomo C."/>
            <person name="de Hoog S."/>
            <person name="Gorbushina A."/>
            <person name="Walker B."/>
            <person name="Young S.K."/>
            <person name="Zeng Q."/>
            <person name="Gargeya S."/>
            <person name="Fitzgerald M."/>
            <person name="Haas B."/>
            <person name="Abouelleil A."/>
            <person name="Allen A.W."/>
            <person name="Alvarado L."/>
            <person name="Arachchi H.M."/>
            <person name="Berlin A.M."/>
            <person name="Chapman S.B."/>
            <person name="Gainer-Dewar J."/>
            <person name="Goldberg J."/>
            <person name="Griggs A."/>
            <person name="Gujja S."/>
            <person name="Hansen M."/>
            <person name="Howarth C."/>
            <person name="Imamovic A."/>
            <person name="Ireland A."/>
            <person name="Larimer J."/>
            <person name="McCowan C."/>
            <person name="Murphy C."/>
            <person name="Pearson M."/>
            <person name="Poon T.W."/>
            <person name="Priest M."/>
            <person name="Roberts A."/>
            <person name="Saif S."/>
            <person name="Shea T."/>
            <person name="Sisk P."/>
            <person name="Sykes S."/>
            <person name="Wortman J."/>
            <person name="Nusbaum C."/>
            <person name="Birren B."/>
        </authorList>
    </citation>
    <scope>NUCLEOTIDE SEQUENCE [LARGE SCALE GENOMIC DNA]</scope>
    <source>
        <strain evidence="3 4">CBS 119918</strain>
    </source>
</reference>
<accession>A0A072PLI5</accession>
<dbReference type="EMBL" id="AMGV01000002">
    <property type="protein sequence ID" value="KEF60617.1"/>
    <property type="molecule type" value="Genomic_DNA"/>
</dbReference>
<keyword evidence="2" id="KW-1133">Transmembrane helix</keyword>
<keyword evidence="2" id="KW-0812">Transmembrane</keyword>
<dbReference type="OrthoDB" id="4158812at2759"/>
<feature type="transmembrane region" description="Helical" evidence="2">
    <location>
        <begin position="6"/>
        <end position="33"/>
    </location>
</feature>
<dbReference type="VEuPathDB" id="FungiDB:A1O9_02178"/>
<organism evidence="3 4">
    <name type="scientific">Exophiala aquamarina CBS 119918</name>
    <dbReference type="NCBI Taxonomy" id="1182545"/>
    <lineage>
        <taxon>Eukaryota</taxon>
        <taxon>Fungi</taxon>
        <taxon>Dikarya</taxon>
        <taxon>Ascomycota</taxon>
        <taxon>Pezizomycotina</taxon>
        <taxon>Eurotiomycetes</taxon>
        <taxon>Chaetothyriomycetidae</taxon>
        <taxon>Chaetothyriales</taxon>
        <taxon>Herpotrichiellaceae</taxon>
        <taxon>Exophiala</taxon>
    </lineage>
</organism>
<evidence type="ECO:0000313" key="3">
    <source>
        <dbReference type="EMBL" id="KEF60617.1"/>
    </source>
</evidence>
<dbReference type="Proteomes" id="UP000027920">
    <property type="component" value="Unassembled WGS sequence"/>
</dbReference>
<dbReference type="RefSeq" id="XP_013263207.1">
    <property type="nucleotide sequence ID" value="XM_013407753.1"/>
</dbReference>
<dbReference type="AlphaFoldDB" id="A0A072PLI5"/>
<protein>
    <submittedName>
        <fullName evidence="3">Uncharacterized protein</fullName>
    </submittedName>
</protein>
<keyword evidence="4" id="KW-1185">Reference proteome</keyword>
<name>A0A072PLI5_9EURO</name>
<feature type="region of interest" description="Disordered" evidence="1">
    <location>
        <begin position="155"/>
        <end position="189"/>
    </location>
</feature>
<sequence>MDEELIFWFFVSLFFVSVFTLPLSITACVAASATRRWAKDKSKAKARFYSATDADAESNPLVEESDSEAEDEIEYLDSEDEEYHLAKREQKLMAREAKEAELLLSTQAKFLKEWKQCWTGPTRTEQQRMKERELKEEEDRRKLAREAVREYLRMERKKASKAQKQEQAQEEVSAGLPTYGNAVGEKAKE</sequence>
<evidence type="ECO:0000256" key="1">
    <source>
        <dbReference type="SAM" id="MobiDB-lite"/>
    </source>
</evidence>
<feature type="compositionally biased region" description="Basic and acidic residues" evidence="1">
    <location>
        <begin position="125"/>
        <end position="141"/>
    </location>
</feature>
<dbReference type="HOGENOM" id="CLU_1503457_0_0_1"/>
<evidence type="ECO:0000313" key="4">
    <source>
        <dbReference type="Proteomes" id="UP000027920"/>
    </source>
</evidence>
<dbReference type="GeneID" id="25277123"/>
<comment type="caution">
    <text evidence="3">The sequence shown here is derived from an EMBL/GenBank/DDBJ whole genome shotgun (WGS) entry which is preliminary data.</text>
</comment>
<proteinExistence type="predicted"/>
<evidence type="ECO:0000256" key="2">
    <source>
        <dbReference type="SAM" id="Phobius"/>
    </source>
</evidence>
<keyword evidence="2" id="KW-0472">Membrane</keyword>
<feature type="region of interest" description="Disordered" evidence="1">
    <location>
        <begin position="122"/>
        <end position="141"/>
    </location>
</feature>
<gene>
    <name evidence="3" type="ORF">A1O9_02178</name>
</gene>